<dbReference type="EMBL" id="JABWDY010017704">
    <property type="protein sequence ID" value="KAF5195174.1"/>
    <property type="molecule type" value="Genomic_DNA"/>
</dbReference>
<proteinExistence type="predicted"/>
<dbReference type="Proteomes" id="UP000554482">
    <property type="component" value="Unassembled WGS sequence"/>
</dbReference>
<sequence length="66" mass="7517">MLSKTHGCKLYRLKTIEVVILELHEMQAAPIVAIGSKSSGRIMDYHMDIFKNVDILVAPTTWAKRF</sequence>
<keyword evidence="2" id="KW-1185">Reference proteome</keyword>
<dbReference type="OrthoDB" id="421993at2759"/>
<evidence type="ECO:0000313" key="2">
    <source>
        <dbReference type="Proteomes" id="UP000554482"/>
    </source>
</evidence>
<accession>A0A7J6WCK8</accession>
<organism evidence="1 2">
    <name type="scientific">Thalictrum thalictroides</name>
    <name type="common">Rue-anemone</name>
    <name type="synonym">Anemone thalictroides</name>
    <dbReference type="NCBI Taxonomy" id="46969"/>
    <lineage>
        <taxon>Eukaryota</taxon>
        <taxon>Viridiplantae</taxon>
        <taxon>Streptophyta</taxon>
        <taxon>Embryophyta</taxon>
        <taxon>Tracheophyta</taxon>
        <taxon>Spermatophyta</taxon>
        <taxon>Magnoliopsida</taxon>
        <taxon>Ranunculales</taxon>
        <taxon>Ranunculaceae</taxon>
        <taxon>Thalictroideae</taxon>
        <taxon>Thalictrum</taxon>
    </lineage>
</organism>
<gene>
    <name evidence="1" type="ORF">FRX31_015237</name>
</gene>
<dbReference type="AlphaFoldDB" id="A0A7J6WCK8"/>
<name>A0A7J6WCK8_THATH</name>
<evidence type="ECO:0000313" key="1">
    <source>
        <dbReference type="EMBL" id="KAF5195174.1"/>
    </source>
</evidence>
<protein>
    <submittedName>
        <fullName evidence="1">Uncharacterized protein</fullName>
    </submittedName>
</protein>
<comment type="caution">
    <text evidence="1">The sequence shown here is derived from an EMBL/GenBank/DDBJ whole genome shotgun (WGS) entry which is preliminary data.</text>
</comment>
<reference evidence="1 2" key="1">
    <citation type="submission" date="2020-06" db="EMBL/GenBank/DDBJ databases">
        <title>Transcriptomic and genomic resources for Thalictrum thalictroides and T. hernandezii: Facilitating candidate gene discovery in an emerging model plant lineage.</title>
        <authorList>
            <person name="Arias T."/>
            <person name="Riano-Pachon D.M."/>
            <person name="Di Stilio V.S."/>
        </authorList>
    </citation>
    <scope>NUCLEOTIDE SEQUENCE [LARGE SCALE GENOMIC DNA]</scope>
    <source>
        <strain evidence="2">cv. WT478/WT964</strain>
        <tissue evidence="1">Leaves</tissue>
    </source>
</reference>